<evidence type="ECO:0000259" key="3">
    <source>
        <dbReference type="Pfam" id="PF00460"/>
    </source>
</evidence>
<keyword evidence="4" id="KW-0966">Cell projection</keyword>
<gene>
    <name evidence="4" type="primary">flgB</name>
    <name evidence="4" type="ORF">GDR74_16515</name>
</gene>
<reference evidence="4 5" key="1">
    <citation type="submission" date="2019-10" db="EMBL/GenBank/DDBJ databases">
        <title>Isolation, Identification of Microvirga thermotolerans HR1, a novel thermophilic bacterium and Comparative Genomics of the genus Microvirga.</title>
        <authorList>
            <person name="Li J."/>
            <person name="Zhang W."/>
            <person name="Lin M."/>
            <person name="Wang J."/>
        </authorList>
    </citation>
    <scope>NUCLEOTIDE SEQUENCE [LARGE SCALE GENOMIC DNA]</scope>
    <source>
        <strain evidence="4 5">HR1</strain>
    </source>
</reference>
<keyword evidence="5" id="KW-1185">Reference proteome</keyword>
<comment type="subcellular location">
    <subcellularLocation>
        <location evidence="1">Bacterial flagellum basal body</location>
    </subcellularLocation>
</comment>
<keyword evidence="4" id="KW-0282">Flagellum</keyword>
<dbReference type="RefSeq" id="WP_152587829.1">
    <property type="nucleotide sequence ID" value="NZ_CP045423.1"/>
</dbReference>
<accession>A0A5P9K2B6</accession>
<keyword evidence="4" id="KW-0969">Cilium</keyword>
<evidence type="ECO:0000256" key="2">
    <source>
        <dbReference type="ARBA" id="ARBA00009677"/>
    </source>
</evidence>
<evidence type="ECO:0000313" key="5">
    <source>
        <dbReference type="Proteomes" id="UP000325614"/>
    </source>
</evidence>
<name>A0A5P9K2B6_9HYPH</name>
<organism evidence="4 5">
    <name type="scientific">Microvirga thermotolerans</name>
    <dbReference type="NCBI Taxonomy" id="2651334"/>
    <lineage>
        <taxon>Bacteria</taxon>
        <taxon>Pseudomonadati</taxon>
        <taxon>Pseudomonadota</taxon>
        <taxon>Alphaproteobacteria</taxon>
        <taxon>Hyphomicrobiales</taxon>
        <taxon>Methylobacteriaceae</taxon>
        <taxon>Microvirga</taxon>
    </lineage>
</organism>
<proteinExistence type="inferred from homology"/>
<comment type="similarity">
    <text evidence="2">Belongs to the flagella basal body rod proteins family.</text>
</comment>
<dbReference type="Pfam" id="PF00460">
    <property type="entry name" value="Flg_bb_rod"/>
    <property type="match status" value="1"/>
</dbReference>
<feature type="domain" description="Flagellar basal body rod protein N-terminal" evidence="3">
    <location>
        <begin position="17"/>
        <end position="37"/>
    </location>
</feature>
<evidence type="ECO:0000313" key="4">
    <source>
        <dbReference type="EMBL" id="QFU18198.1"/>
    </source>
</evidence>
<evidence type="ECO:0000256" key="1">
    <source>
        <dbReference type="ARBA" id="ARBA00004117"/>
    </source>
</evidence>
<dbReference type="Proteomes" id="UP000325614">
    <property type="component" value="Chromosome"/>
</dbReference>
<dbReference type="NCBIfam" id="NF004653">
    <property type="entry name" value="PRK06003.1"/>
    <property type="match status" value="1"/>
</dbReference>
<dbReference type="InterPro" id="IPR019776">
    <property type="entry name" value="Flagellar_basal_body_rod_CS"/>
</dbReference>
<dbReference type="EMBL" id="CP045423">
    <property type="protein sequence ID" value="QFU18198.1"/>
    <property type="molecule type" value="Genomic_DNA"/>
</dbReference>
<dbReference type="InterPro" id="IPR001444">
    <property type="entry name" value="Flag_bb_rod_N"/>
</dbReference>
<dbReference type="PROSITE" id="PS00588">
    <property type="entry name" value="FLAGELLA_BB_ROD"/>
    <property type="match status" value="1"/>
</dbReference>
<dbReference type="KEGG" id="mico:GDR74_16515"/>
<sequence length="128" mass="14203">MGDIYLFDVASRQAQWLSVRQATISSNIANANTPGFKAKDVEPFSKVFDRTHLTMAATSKAHLGFDEASVRPEKVRKSESWDTVHSGNSVSIEQEMIKAGEINREYSLNTGIVKAFHRMLLASTRSGQ</sequence>
<dbReference type="AlphaFoldDB" id="A0A5P9K2B6"/>
<protein>
    <submittedName>
        <fullName evidence="4">Flagellar basal body rod protein FlgB</fullName>
    </submittedName>
</protein>
<dbReference type="GO" id="GO:0009425">
    <property type="term" value="C:bacterial-type flagellum basal body"/>
    <property type="evidence" value="ECO:0007669"/>
    <property type="project" value="UniProtKB-SubCell"/>
</dbReference>